<sequence length="845" mass="97907">MVNQKRLFIGGISPTVQENDIKEKFSRFGEICGVEIREKTYENSNVTRFAYVDLKISDDCLAKCISVYNQTSWKGQKILIQLAKESFLQRLQREREEQDSKSNHKHSSEKQPEVFQSQTQFQHHKETTNRNKIYFNDEEDKQPAVKSLCWSTSKNNSGQVFEDKSKREAGDKIKKGNSCKEKSHVTKRSHDQKGMLCTELINHSSDEESRPGNLPKFGGTGSVIKKKNALSELYGTNPSKKLSSSSDSSTDSADTDEIISHHKPIDNTRKLTYVQPSATKETARYTLADKKSKSGLLDLKQATLDLFSVDDDGDQFFTTDHYNFVSKKPKTFNKITPIEKTPKVTVKNGPDLNTVFNKRNHKTRGELAKSQVLNENGTDVKKFRSKSNFSGSQEFNSERTDFHESWNKHQTDNEKRLISLENWKKQNKAQQMAIKAALYSVDSEKSLNKKIVFDSEEESTYDEKKDCLEDHKVQNNFRKQFQQKSHDRRKLTLFDGSGEDEEGSDEIDKSKEMFRIRSQFEGSKGKRLLNRQNWFGHDERFRMDEKFLESDGESDKSESEQEEKAESTLPQETSDDFVDVEAERNRNLSILESVVGFEIPKKLTKNTKKWMFKDTSSLRFDPSREDSAKFELKFEKKDTKKKKSKEALEEEMSGNPLPEVSREKFYQVQPDLKFGEHSYEKETEGFSVLKALGRTCNVSDNEVDDHAQGMSFQVSSIPNVSNSSFSPWEKNPFKYDSSDDEISEKRTKQKYHMSSTPAPFDEKHQRTKNNLFFFQANDPRLQEGVEFFRRTEDTNVLHKRWMENRSKLLENLQAKRKKAQHGKKIRLSKGNPFKGIKQRKPQFYS</sequence>
<evidence type="ECO:0000256" key="5">
    <source>
        <dbReference type="SAM" id="MobiDB-lite"/>
    </source>
</evidence>
<dbReference type="SUPFAM" id="SSF54928">
    <property type="entry name" value="RNA-binding domain, RBD"/>
    <property type="match status" value="1"/>
</dbReference>
<proteinExistence type="predicted"/>
<feature type="region of interest" description="Disordered" evidence="5">
    <location>
        <begin position="491"/>
        <end position="510"/>
    </location>
</feature>
<feature type="compositionally biased region" description="Basic residues" evidence="5">
    <location>
        <begin position="814"/>
        <end position="827"/>
    </location>
</feature>
<feature type="region of interest" description="Disordered" evidence="5">
    <location>
        <begin position="389"/>
        <end position="408"/>
    </location>
</feature>
<dbReference type="InterPro" id="IPR012677">
    <property type="entry name" value="Nucleotide-bd_a/b_plait_sf"/>
</dbReference>
<organism evidence="7 8">
    <name type="scientific">Limulus polyphemus</name>
    <name type="common">Atlantic horseshoe crab</name>
    <dbReference type="NCBI Taxonomy" id="6850"/>
    <lineage>
        <taxon>Eukaryota</taxon>
        <taxon>Metazoa</taxon>
        <taxon>Ecdysozoa</taxon>
        <taxon>Arthropoda</taxon>
        <taxon>Chelicerata</taxon>
        <taxon>Merostomata</taxon>
        <taxon>Xiphosura</taxon>
        <taxon>Limulidae</taxon>
        <taxon>Limulus</taxon>
    </lineage>
</organism>
<keyword evidence="2 4" id="KW-0694">RNA-binding</keyword>
<dbReference type="InterPro" id="IPR034138">
    <property type="entry name" value="NOP8_RRM"/>
</dbReference>
<keyword evidence="3" id="KW-0539">Nucleus</keyword>
<feature type="region of interest" description="Disordered" evidence="5">
    <location>
        <begin position="814"/>
        <end position="845"/>
    </location>
</feature>
<dbReference type="SMART" id="SM00360">
    <property type="entry name" value="RRM"/>
    <property type="match status" value="1"/>
</dbReference>
<dbReference type="CDD" id="cd12226">
    <property type="entry name" value="RRM_NOL8"/>
    <property type="match status" value="1"/>
</dbReference>
<feature type="region of interest" description="Disordered" evidence="5">
    <location>
        <begin position="638"/>
        <end position="662"/>
    </location>
</feature>
<dbReference type="RefSeq" id="XP_013780820.1">
    <property type="nucleotide sequence ID" value="XM_013925366.2"/>
</dbReference>
<feature type="region of interest" description="Disordered" evidence="5">
    <location>
        <begin position="548"/>
        <end position="580"/>
    </location>
</feature>
<dbReference type="InterPro" id="IPR035979">
    <property type="entry name" value="RBD_domain_sf"/>
</dbReference>
<dbReference type="PANTHER" id="PTHR48029:SF1">
    <property type="entry name" value="NUCLEOLAR PROTEIN 8"/>
    <property type="match status" value="1"/>
</dbReference>
<dbReference type="PROSITE" id="PS50102">
    <property type="entry name" value="RRM"/>
    <property type="match status" value="1"/>
</dbReference>
<feature type="compositionally biased region" description="Basic and acidic residues" evidence="5">
    <location>
        <begin position="161"/>
        <end position="191"/>
    </location>
</feature>
<dbReference type="Gene3D" id="3.30.70.330">
    <property type="match status" value="1"/>
</dbReference>
<dbReference type="InterPro" id="IPR000504">
    <property type="entry name" value="RRM_dom"/>
</dbReference>
<evidence type="ECO:0000313" key="7">
    <source>
        <dbReference type="Proteomes" id="UP000694941"/>
    </source>
</evidence>
<feature type="region of interest" description="Disordered" evidence="5">
    <location>
        <begin position="736"/>
        <end position="762"/>
    </location>
</feature>
<evidence type="ECO:0000256" key="4">
    <source>
        <dbReference type="PROSITE-ProRule" id="PRU00176"/>
    </source>
</evidence>
<dbReference type="GeneID" id="106465164"/>
<evidence type="ECO:0000256" key="1">
    <source>
        <dbReference type="ARBA" id="ARBA00004604"/>
    </source>
</evidence>
<feature type="compositionally biased region" description="Basic and acidic residues" evidence="5">
    <location>
        <begin position="396"/>
        <end position="408"/>
    </location>
</feature>
<gene>
    <name evidence="8" type="primary">LOC106465164</name>
</gene>
<feature type="compositionally biased region" description="Basic and acidic residues" evidence="5">
    <location>
        <begin position="548"/>
        <end position="566"/>
    </location>
</feature>
<dbReference type="Proteomes" id="UP000694941">
    <property type="component" value="Unplaced"/>
</dbReference>
<feature type="region of interest" description="Disordered" evidence="5">
    <location>
        <begin position="154"/>
        <end position="191"/>
    </location>
</feature>
<dbReference type="PANTHER" id="PTHR48029">
    <property type="entry name" value="NUCLEOLAR PROTEIN 8"/>
    <property type="match status" value="1"/>
</dbReference>
<keyword evidence="7" id="KW-1185">Reference proteome</keyword>
<evidence type="ECO:0000256" key="2">
    <source>
        <dbReference type="ARBA" id="ARBA00022884"/>
    </source>
</evidence>
<comment type="subcellular location">
    <subcellularLocation>
        <location evidence="1">Nucleus</location>
        <location evidence="1">Nucleolus</location>
    </subcellularLocation>
</comment>
<feature type="domain" description="RRM" evidence="6">
    <location>
        <begin position="5"/>
        <end position="85"/>
    </location>
</feature>
<feature type="region of interest" description="Disordered" evidence="5">
    <location>
        <begin position="93"/>
        <end position="137"/>
    </location>
</feature>
<evidence type="ECO:0000313" key="8">
    <source>
        <dbReference type="RefSeq" id="XP_013780820.1"/>
    </source>
</evidence>
<reference evidence="8" key="1">
    <citation type="submission" date="2025-08" db="UniProtKB">
        <authorList>
            <consortium name="RefSeq"/>
        </authorList>
    </citation>
    <scope>IDENTIFICATION</scope>
    <source>
        <tissue evidence="8">Muscle</tissue>
    </source>
</reference>
<dbReference type="Pfam" id="PF00076">
    <property type="entry name" value="RRM_1"/>
    <property type="match status" value="1"/>
</dbReference>
<accession>A0ABM1BFA5</accession>
<protein>
    <submittedName>
        <fullName evidence="8">Nucleolar protein 8-like isoform X1</fullName>
    </submittedName>
</protein>
<feature type="compositionally biased region" description="Low complexity" evidence="5">
    <location>
        <begin position="243"/>
        <end position="252"/>
    </location>
</feature>
<feature type="compositionally biased region" description="Basic and acidic residues" evidence="5">
    <location>
        <begin position="93"/>
        <end position="112"/>
    </location>
</feature>
<evidence type="ECO:0000259" key="6">
    <source>
        <dbReference type="PROSITE" id="PS50102"/>
    </source>
</evidence>
<feature type="region of interest" description="Disordered" evidence="5">
    <location>
        <begin position="234"/>
        <end position="261"/>
    </location>
</feature>
<name>A0ABM1BFA5_LIMPO</name>
<evidence type="ECO:0000256" key="3">
    <source>
        <dbReference type="ARBA" id="ARBA00023242"/>
    </source>
</evidence>
<feature type="compositionally biased region" description="Basic residues" evidence="5">
    <location>
        <begin position="836"/>
        <end position="845"/>
    </location>
</feature>